<dbReference type="AlphaFoldDB" id="A0A8H3HC00"/>
<proteinExistence type="predicted"/>
<accession>A0A8H3HC00</accession>
<evidence type="ECO:0000313" key="2">
    <source>
        <dbReference type="Proteomes" id="UP000663861"/>
    </source>
</evidence>
<reference evidence="1" key="1">
    <citation type="submission" date="2021-01" db="EMBL/GenBank/DDBJ databases">
        <authorList>
            <person name="Kaushik A."/>
        </authorList>
    </citation>
    <scope>NUCLEOTIDE SEQUENCE</scope>
    <source>
        <strain evidence="1">AG4-RS23</strain>
    </source>
</reference>
<sequence length="592" mass="67202">MSGHSHVQWGRPLGDYILAFGEEAAMERIAYDAEFEPIALEEMQKICRLASGGAEIAQQDVEKVTLSTLSTILRLSQSPLHLRHFESVPLISGCIKLMESIVVSGKLSPFSYEYGYMCFKILTIAIGVCLLGRSYELTPVVQRMIGEEEAPMLQIFSNEVSKVVKEEIEDVYGDDAACDWLLGWAKAPERPQQPPLASRADISTLLNILAGDCKTFMKAWSSTFSPRLSGVMFLLWRYVYNKCLAKTSTQAEGVLIPFCELIWRSMIMATIDEVNPLMYMFNTAQSPGADLWEKRCNTPAGRFDAEDSRTILTVFLMRMAPTNLERYSRLGFAEMTAFLRFIKRRVEPGCEDLFPQVFRMALDRTWEAFDTKELDDEMLIDATGRTLMYLGNCMQILGDPFPYNRTVALQVTAILAEKRVFELVGRTVLLMKYTIFPPGGSQPEADRNGLFRVFSELLFEQVEELVPELALEKAFSSYVPEWLKVNRHLITLRFRIETEPRPIWDHYEVRGISWRDMAKCLGLDRQIKAALESGKSCSYTRCPAPNDLGGGELACGLCLERTYFSTQCQARDWSLGFSLGSHRDLCRRLALR</sequence>
<protein>
    <recommendedName>
        <fullName evidence="3">MYND-type domain-containing protein</fullName>
    </recommendedName>
</protein>
<organism evidence="1 2">
    <name type="scientific">Rhizoctonia solani</name>
    <dbReference type="NCBI Taxonomy" id="456999"/>
    <lineage>
        <taxon>Eukaryota</taxon>
        <taxon>Fungi</taxon>
        <taxon>Dikarya</taxon>
        <taxon>Basidiomycota</taxon>
        <taxon>Agaricomycotina</taxon>
        <taxon>Agaricomycetes</taxon>
        <taxon>Cantharellales</taxon>
        <taxon>Ceratobasidiaceae</taxon>
        <taxon>Rhizoctonia</taxon>
    </lineage>
</organism>
<dbReference type="EMBL" id="CAJMWY010002851">
    <property type="protein sequence ID" value="CAE6495952.1"/>
    <property type="molecule type" value="Genomic_DNA"/>
</dbReference>
<evidence type="ECO:0000313" key="1">
    <source>
        <dbReference type="EMBL" id="CAE6495952.1"/>
    </source>
</evidence>
<dbReference type="SUPFAM" id="SSF144232">
    <property type="entry name" value="HIT/MYND zinc finger-like"/>
    <property type="match status" value="1"/>
</dbReference>
<gene>
    <name evidence="1" type="ORF">RDB_LOCUS116731</name>
</gene>
<dbReference type="Proteomes" id="UP000663861">
    <property type="component" value="Unassembled WGS sequence"/>
</dbReference>
<evidence type="ECO:0008006" key="3">
    <source>
        <dbReference type="Google" id="ProtNLM"/>
    </source>
</evidence>
<name>A0A8H3HC00_9AGAM</name>
<comment type="caution">
    <text evidence="1">The sequence shown here is derived from an EMBL/GenBank/DDBJ whole genome shotgun (WGS) entry which is preliminary data.</text>
</comment>